<evidence type="ECO:0000256" key="13">
    <source>
        <dbReference type="RuleBase" id="RU003953"/>
    </source>
</evidence>
<dbReference type="EC" id="2.7.7.72" evidence="7"/>
<dbReference type="Gene3D" id="1.10.3090.10">
    <property type="entry name" value="cca-adding enzyme, domain 2"/>
    <property type="match status" value="1"/>
</dbReference>
<keyword evidence="4 13" id="KW-0694">RNA-binding</keyword>
<dbReference type="AlphaFoldDB" id="A0A1L4A9X8"/>
<evidence type="ECO:0000256" key="7">
    <source>
        <dbReference type="ARBA" id="ARBA00066885"/>
    </source>
</evidence>
<protein>
    <recommendedName>
        <fullName evidence="8">CCA tRNA nucleotidyltransferase, mitochondrial</fullName>
        <ecNumber evidence="7">2.7.7.72</ecNumber>
    </recommendedName>
    <alternativeName>
        <fullName evidence="10">CCA-adding enzyme</fullName>
    </alternativeName>
    <alternativeName>
        <fullName evidence="9">tRNA CCA-pyrophosphorylase</fullName>
    </alternativeName>
    <alternativeName>
        <fullName evidence="11">tRNA adenylyltransferase</fullName>
    </alternativeName>
    <alternativeName>
        <fullName evidence="12">tRNA nucleotidyltransferase</fullName>
    </alternativeName>
</protein>
<evidence type="ECO:0000256" key="9">
    <source>
        <dbReference type="ARBA" id="ARBA00076038"/>
    </source>
</evidence>
<comment type="function">
    <text evidence="6">Nucleotidyltransferase that catalyzes the addition and repair of the essential 3'-terminal CCA sequence in tRNAs, which is necessary for the attachment of amino acids to the 3' terminus of tRNA molecules, using CTP and ATP as substrates. tRNA 3'-terminal CCA addition is required both for tRNA processing and repair. Also involved in tRNA surveillance by mediating tandem CCA addition to generate a CCACCA at the 3' terminus of unstable tRNAs. While stable tRNAs receive only 3'-terminal CCA, unstable tRNAs are marked with CCACCA and rapidly degraded. The structural flexibility of RNA controls the choice between CCA versus CCACCA addition: following the first CCA addition cycle, nucleotide-binding to the active site triggers a clockwise screw motion, producing torque on the RNA. This ejects stable RNAs, whereas unstable RNAs are refolded while bound to the enzyme and subjected to a second CCA catalytic cycle.</text>
</comment>
<dbReference type="GO" id="GO:0001680">
    <property type="term" value="P:tRNA 3'-terminal CCA addition"/>
    <property type="evidence" value="ECO:0007669"/>
    <property type="project" value="UniProtKB-ARBA"/>
</dbReference>
<keyword evidence="3" id="KW-0547">Nucleotide-binding</keyword>
<comment type="catalytic activity">
    <reaction evidence="5">
        <text>a tRNA precursor + 2 CTP + ATP = a tRNA with a 3' CCA end + 3 diphosphate</text>
        <dbReference type="Rhea" id="RHEA:14433"/>
        <dbReference type="Rhea" id="RHEA-COMP:10465"/>
        <dbReference type="Rhea" id="RHEA-COMP:10468"/>
        <dbReference type="ChEBI" id="CHEBI:30616"/>
        <dbReference type="ChEBI" id="CHEBI:33019"/>
        <dbReference type="ChEBI" id="CHEBI:37563"/>
        <dbReference type="ChEBI" id="CHEBI:74896"/>
        <dbReference type="ChEBI" id="CHEBI:83071"/>
        <dbReference type="EC" id="2.7.7.72"/>
    </reaction>
</comment>
<dbReference type="GO" id="GO:0003723">
    <property type="term" value="F:RNA binding"/>
    <property type="evidence" value="ECO:0007669"/>
    <property type="project" value="UniProtKB-KW"/>
</dbReference>
<dbReference type="GO" id="GO:0004810">
    <property type="term" value="F:CCA tRNA nucleotidyltransferase activity"/>
    <property type="evidence" value="ECO:0007669"/>
    <property type="project" value="UniProtKB-EC"/>
</dbReference>
<name>A0A1L4A9X8_SACPA</name>
<evidence type="ECO:0000259" key="15">
    <source>
        <dbReference type="Pfam" id="PF12627"/>
    </source>
</evidence>
<sequence>MLRSTISLLMNSVAHKTMTNSNLVVNAPKITLTKVEQNICNLLNDYTDLYNEKHHDKQEPLTLRITGGWVRDKLLGQGSHDLDIAINVMSGEQFATGLNEYLQQHYAKYGAKPHNIHKIDKNPEKSKHLETATTKLFDVEVDFVNLRSEKYTELSRIPKVCFGTPEEDALRRDATLNALFYNIHKGEVEDFTKRGLRDLKDGVLRTPLPAKQTFLDDPLRVLRLIRFASRFNFTIDPEVMAEMGDPQINIAFNSKISRERVGVEMEKILVGPTPLLALQLIQKAHLDNVIFFWHNDDSVVKYNEKNCQDMDRINHIYNDNILNSHLKSFIELYPMFLEKLPILREKIGHSSGFQQNFILSAILSPMANLQIIGNPKKKVNNLVSVTESIVKEGLKLSKNDATVIAKTVDAISSYEEILAKFADRSQLKRSEIGIFLRGFNGEWETAHFASLSDAFLKIPKFETKKIDLLFQNYNDFYSYIHDNNLNNCHELKPIVDGKQMAKLLQMKPGPWLGKINNEAIIWQFDNPTGTDTELITHLKAILPKYL</sequence>
<proteinExistence type="inferred from homology"/>
<dbReference type="PANTHER" id="PTHR13734">
    <property type="entry name" value="TRNA-NUCLEOTIDYLTRANSFERASE"/>
    <property type="match status" value="1"/>
</dbReference>
<evidence type="ECO:0000256" key="1">
    <source>
        <dbReference type="ARBA" id="ARBA00007265"/>
    </source>
</evidence>
<evidence type="ECO:0000256" key="5">
    <source>
        <dbReference type="ARBA" id="ARBA00050431"/>
    </source>
</evidence>
<dbReference type="InterPro" id="IPR032828">
    <property type="entry name" value="PolyA_RNA-bd"/>
</dbReference>
<evidence type="ECO:0000256" key="6">
    <source>
        <dbReference type="ARBA" id="ARBA00056517"/>
    </source>
</evidence>
<dbReference type="SUPFAM" id="SSF81301">
    <property type="entry name" value="Nucleotidyltransferase"/>
    <property type="match status" value="1"/>
</dbReference>
<feature type="domain" description="Poly A polymerase head" evidence="14">
    <location>
        <begin position="63"/>
        <end position="205"/>
    </location>
</feature>
<organism evidence="16">
    <name type="scientific">Saccharomyces paradoxus</name>
    <name type="common">Yeast</name>
    <name type="synonym">Saccharomyces douglasii</name>
    <dbReference type="NCBI Taxonomy" id="27291"/>
    <lineage>
        <taxon>Eukaryota</taxon>
        <taxon>Fungi</taxon>
        <taxon>Dikarya</taxon>
        <taxon>Ascomycota</taxon>
        <taxon>Saccharomycotina</taxon>
        <taxon>Saccharomycetes</taxon>
        <taxon>Saccharomycetales</taxon>
        <taxon>Saccharomycetaceae</taxon>
        <taxon>Saccharomyces</taxon>
    </lineage>
</organism>
<dbReference type="Pfam" id="PF01743">
    <property type="entry name" value="PolyA_pol"/>
    <property type="match status" value="1"/>
</dbReference>
<dbReference type="Gene3D" id="3.30.460.10">
    <property type="entry name" value="Beta Polymerase, domain 2"/>
    <property type="match status" value="1"/>
</dbReference>
<dbReference type="FunFam" id="3.30.460.10:FF:000019">
    <property type="entry name" value="tRNA nucleotidyltransferase cca2"/>
    <property type="match status" value="1"/>
</dbReference>
<dbReference type="GO" id="GO:0000166">
    <property type="term" value="F:nucleotide binding"/>
    <property type="evidence" value="ECO:0007669"/>
    <property type="project" value="UniProtKB-KW"/>
</dbReference>
<accession>A0A1L4A9X8</accession>
<dbReference type="GO" id="GO:0052927">
    <property type="term" value="F:CC tRNA cytidylyltransferase activity"/>
    <property type="evidence" value="ECO:0007669"/>
    <property type="project" value="TreeGrafter"/>
</dbReference>
<keyword evidence="2 13" id="KW-0808">Transferase</keyword>
<dbReference type="SUPFAM" id="SSF81891">
    <property type="entry name" value="Poly A polymerase C-terminal region-like"/>
    <property type="match status" value="1"/>
</dbReference>
<evidence type="ECO:0000256" key="4">
    <source>
        <dbReference type="ARBA" id="ARBA00022884"/>
    </source>
</evidence>
<dbReference type="Pfam" id="PF12627">
    <property type="entry name" value="PolyA_pol_RNAbd"/>
    <property type="match status" value="1"/>
</dbReference>
<comment type="similarity">
    <text evidence="1 13">Belongs to the tRNA nucleotidyltransferase/poly(A) polymerase family.</text>
</comment>
<reference evidence="16" key="1">
    <citation type="submission" date="2016-11" db="EMBL/GenBank/DDBJ databases">
        <title>MtDNA analysis in Saccharomyces yeasts reveals revisions in 'Yeast genetic code' and suggests the evolutionary history of some species.</title>
        <authorList>
            <person name="Sulo P."/>
            <person name="Szaboova D."/>
            <person name="Szemes T."/>
        </authorList>
    </citation>
    <scope>NUCLEOTIDE SEQUENCE</scope>
    <source>
        <strain evidence="16">CBS 2908</strain>
    </source>
</reference>
<evidence type="ECO:0000256" key="10">
    <source>
        <dbReference type="ARBA" id="ARBA00077436"/>
    </source>
</evidence>
<gene>
    <name evidence="16" type="primary">CCA1</name>
</gene>
<evidence type="ECO:0000256" key="3">
    <source>
        <dbReference type="ARBA" id="ARBA00022741"/>
    </source>
</evidence>
<dbReference type="PANTHER" id="PTHR13734:SF5">
    <property type="entry name" value="CCA TRNA NUCLEOTIDYLTRANSFERASE, MITOCHONDRIAL"/>
    <property type="match status" value="1"/>
</dbReference>
<evidence type="ECO:0000256" key="2">
    <source>
        <dbReference type="ARBA" id="ARBA00022679"/>
    </source>
</evidence>
<evidence type="ECO:0000256" key="11">
    <source>
        <dbReference type="ARBA" id="ARBA00080500"/>
    </source>
</evidence>
<dbReference type="InterPro" id="IPR043519">
    <property type="entry name" value="NT_sf"/>
</dbReference>
<evidence type="ECO:0000256" key="8">
    <source>
        <dbReference type="ARBA" id="ARBA00072969"/>
    </source>
</evidence>
<dbReference type="GO" id="GO:0052929">
    <property type="term" value="F:ATP:3'-cytidine-cytidine-tRNA adenylyltransferase activity"/>
    <property type="evidence" value="ECO:0007669"/>
    <property type="project" value="TreeGrafter"/>
</dbReference>
<dbReference type="EMBL" id="KY095838">
    <property type="protein sequence ID" value="API64771.1"/>
    <property type="molecule type" value="Genomic_DNA"/>
</dbReference>
<dbReference type="VEuPathDB" id="FungiDB:SPAR_E02420"/>
<feature type="domain" description="tRNA nucleotidyltransferase/poly(A) polymerase RNA and SrmB- binding" evidence="15">
    <location>
        <begin position="232"/>
        <end position="291"/>
    </location>
</feature>
<dbReference type="GO" id="GO:0005759">
    <property type="term" value="C:mitochondrial matrix"/>
    <property type="evidence" value="ECO:0007669"/>
    <property type="project" value="UniProtKB-ARBA"/>
</dbReference>
<dbReference type="InterPro" id="IPR002646">
    <property type="entry name" value="PolA_pol_head_dom"/>
</dbReference>
<evidence type="ECO:0000259" key="14">
    <source>
        <dbReference type="Pfam" id="PF01743"/>
    </source>
</evidence>
<evidence type="ECO:0000256" key="12">
    <source>
        <dbReference type="ARBA" id="ARBA00082324"/>
    </source>
</evidence>
<dbReference type="CDD" id="cd05398">
    <property type="entry name" value="NT_ClassII-CCAase"/>
    <property type="match status" value="1"/>
</dbReference>
<evidence type="ECO:0000313" key="16">
    <source>
        <dbReference type="EMBL" id="API64771.1"/>
    </source>
</evidence>